<dbReference type="RefSeq" id="WP_068705039.1">
    <property type="nucleotide sequence ID" value="NZ_BDCR01000004.1"/>
</dbReference>
<dbReference type="GO" id="GO:0004553">
    <property type="term" value="F:hydrolase activity, hydrolyzing O-glycosyl compounds"/>
    <property type="evidence" value="ECO:0007669"/>
    <property type="project" value="InterPro"/>
</dbReference>
<dbReference type="InterPro" id="IPR051795">
    <property type="entry name" value="Glycosyl_Hydrlase_43"/>
</dbReference>
<dbReference type="PANTHER" id="PTHR42812">
    <property type="entry name" value="BETA-XYLOSIDASE"/>
    <property type="match status" value="1"/>
</dbReference>
<evidence type="ECO:0000256" key="7">
    <source>
        <dbReference type="SAM" id="SignalP"/>
    </source>
</evidence>
<dbReference type="GO" id="GO:0005975">
    <property type="term" value="P:carbohydrate metabolic process"/>
    <property type="evidence" value="ECO:0007669"/>
    <property type="project" value="InterPro"/>
</dbReference>
<comment type="similarity">
    <text evidence="1 6">Belongs to the glycosyl hydrolase 43 family.</text>
</comment>
<feature type="site" description="Important for catalytic activity, responsible for pKa modulation of the active site Glu and correct orientation of both the proton donor and substrate" evidence="5">
    <location>
        <position position="148"/>
    </location>
</feature>
<name>A0A161LSD8_9BACT</name>
<dbReference type="SUPFAM" id="SSF75005">
    <property type="entry name" value="Arabinanase/levansucrase/invertase"/>
    <property type="match status" value="1"/>
</dbReference>
<evidence type="ECO:0000259" key="8">
    <source>
        <dbReference type="Pfam" id="PF17851"/>
    </source>
</evidence>
<dbReference type="InterPro" id="IPR041542">
    <property type="entry name" value="GH43_C2"/>
</dbReference>
<keyword evidence="7" id="KW-0732">Signal</keyword>
<dbReference type="InterPro" id="IPR023296">
    <property type="entry name" value="Glyco_hydro_beta-prop_sf"/>
</dbReference>
<feature type="domain" description="Beta-xylosidase C-terminal Concanavalin A-like" evidence="8">
    <location>
        <begin position="332"/>
        <end position="517"/>
    </location>
</feature>
<evidence type="ECO:0000256" key="4">
    <source>
        <dbReference type="PIRSR" id="PIRSR606710-1"/>
    </source>
</evidence>
<dbReference type="STRING" id="681398.PJIAN_4179"/>
<keyword evidence="2 6" id="KW-0378">Hydrolase</keyword>
<keyword evidence="10" id="KW-1185">Reference proteome</keyword>
<dbReference type="Gene3D" id="2.115.10.20">
    <property type="entry name" value="Glycosyl hydrolase domain, family 43"/>
    <property type="match status" value="1"/>
</dbReference>
<dbReference type="OrthoDB" id="9801455at2"/>
<dbReference type="EMBL" id="BDCR01000004">
    <property type="protein sequence ID" value="GAT63640.1"/>
    <property type="molecule type" value="Genomic_DNA"/>
</dbReference>
<evidence type="ECO:0000313" key="10">
    <source>
        <dbReference type="Proteomes" id="UP000076586"/>
    </source>
</evidence>
<reference evidence="10" key="1">
    <citation type="submission" date="2016-04" db="EMBL/GenBank/DDBJ databases">
        <title>Draft genome sequence of Paludibacter jiangxiensis strain NM7.</title>
        <authorList>
            <person name="Qiu Y."/>
            <person name="Matsuura N."/>
            <person name="Ohashi A."/>
            <person name="Tourlousse M.D."/>
            <person name="Sekiguchi Y."/>
        </authorList>
    </citation>
    <scope>NUCLEOTIDE SEQUENCE [LARGE SCALE GENOMIC DNA]</scope>
    <source>
        <strain evidence="10">NM7</strain>
    </source>
</reference>
<feature type="signal peptide" evidence="7">
    <location>
        <begin position="1"/>
        <end position="21"/>
    </location>
</feature>
<proteinExistence type="inferred from homology"/>
<dbReference type="InterPro" id="IPR006710">
    <property type="entry name" value="Glyco_hydro_43"/>
</dbReference>
<feature type="chain" id="PRO_5007824220" evidence="7">
    <location>
        <begin position="22"/>
        <end position="523"/>
    </location>
</feature>
<sequence>MKKIGTLLLLLVISSANLLLAQANKAQNPIIFADVPDMSMTRVGDTYYMSSTTMHMSPGVPIMKSKDLVNWKIVSYAYDTLANIDAMNLVNGKSTYGRGSWASTIKYHKGQFYVTTFAQTTGKTYIFTTKNIEKGPWKTVSFKPAYHDCNLFFDDNGHNYLIYGNHKLHIVELNEEMTGVKAETDHILIEDATAPSGKPGLGAEGSQVFKVNGKYYLMNITWPSGQGSMRTVVLHRADNIMGPWEGKVALKDLGVAQGGLIDTPDGRWFSYLFRDYGSVGRIPYLVPVKWEDGWPVFGVDGKVPEILDLPVSKGLVPGIVNNDEFTRKPGERVLPLVWQWNHNPDNSLWSLKERPGYLRLKTGRIDTLFLKARNTLTQRTFGPQCSGITSVDVSHLKNGDFAGLCALQRKFGLVGVKMEKGAKYVYMVSNKTDKPTELQSIPLSQNKIYLKIECNFRDKVDIAKFFYSLDGKTWNVIGDSLKMEYTLMEHFMGYRFGLYAYSSKTPGGYADFDWFHISDKISK</sequence>
<dbReference type="SUPFAM" id="SSF49899">
    <property type="entry name" value="Concanavalin A-like lectins/glucanases"/>
    <property type="match status" value="1"/>
</dbReference>
<gene>
    <name evidence="9" type="ORF">PJIAN_4179</name>
</gene>
<feature type="active site" description="Proton acceptor" evidence="4">
    <location>
        <position position="37"/>
    </location>
</feature>
<evidence type="ECO:0000256" key="1">
    <source>
        <dbReference type="ARBA" id="ARBA00009865"/>
    </source>
</evidence>
<dbReference type="AlphaFoldDB" id="A0A161LSD8"/>
<keyword evidence="3 6" id="KW-0326">Glycosidase</keyword>
<dbReference type="Pfam" id="PF17851">
    <property type="entry name" value="GH43_C2"/>
    <property type="match status" value="1"/>
</dbReference>
<dbReference type="InterPro" id="IPR013320">
    <property type="entry name" value="ConA-like_dom_sf"/>
</dbReference>
<organism evidence="9 10">
    <name type="scientific">Paludibacter jiangxiensis</name>
    <dbReference type="NCBI Taxonomy" id="681398"/>
    <lineage>
        <taxon>Bacteria</taxon>
        <taxon>Pseudomonadati</taxon>
        <taxon>Bacteroidota</taxon>
        <taxon>Bacteroidia</taxon>
        <taxon>Bacteroidales</taxon>
        <taxon>Paludibacteraceae</taxon>
        <taxon>Paludibacter</taxon>
    </lineage>
</organism>
<evidence type="ECO:0000313" key="9">
    <source>
        <dbReference type="EMBL" id="GAT63640.1"/>
    </source>
</evidence>
<dbReference type="PANTHER" id="PTHR42812:SF15">
    <property type="entry name" value="HYDROLASE, PUTATIVE (AFU_ORTHOLOGUE AFUA_2G00930)-RELATED"/>
    <property type="match status" value="1"/>
</dbReference>
<evidence type="ECO:0000256" key="2">
    <source>
        <dbReference type="ARBA" id="ARBA00022801"/>
    </source>
</evidence>
<protein>
    <submittedName>
        <fullName evidence="9">Beta-xylosidase</fullName>
    </submittedName>
</protein>
<feature type="active site" description="Proton donor" evidence="4">
    <location>
        <position position="204"/>
    </location>
</feature>
<dbReference type="CDD" id="cd09001">
    <property type="entry name" value="GH43_FsAxh1-like"/>
    <property type="match status" value="1"/>
</dbReference>
<evidence type="ECO:0000256" key="3">
    <source>
        <dbReference type="ARBA" id="ARBA00023295"/>
    </source>
</evidence>
<dbReference type="Pfam" id="PF04616">
    <property type="entry name" value="Glyco_hydro_43"/>
    <property type="match status" value="1"/>
</dbReference>
<accession>A0A161LSD8</accession>
<dbReference type="Gene3D" id="2.60.120.200">
    <property type="match status" value="1"/>
</dbReference>
<evidence type="ECO:0000256" key="5">
    <source>
        <dbReference type="PIRSR" id="PIRSR606710-2"/>
    </source>
</evidence>
<reference evidence="10" key="2">
    <citation type="journal article" date="2017" name="Genome Announc.">
        <title>Draft genome sequence of Paludibacter jiangxiensis NM7(T), a propionate-producing fermentative bacterium.</title>
        <authorList>
            <person name="Qiu Y.-L."/>
            <person name="Tourlousse D.M."/>
            <person name="Matsuura N."/>
            <person name="Ohashi A."/>
            <person name="Sekiguchi Y."/>
        </authorList>
    </citation>
    <scope>NUCLEOTIDE SEQUENCE [LARGE SCALE GENOMIC DNA]</scope>
    <source>
        <strain evidence="10">NM7</strain>
    </source>
</reference>
<comment type="caution">
    <text evidence="9">The sequence shown here is derived from an EMBL/GenBank/DDBJ whole genome shotgun (WGS) entry which is preliminary data.</text>
</comment>
<dbReference type="Proteomes" id="UP000076586">
    <property type="component" value="Unassembled WGS sequence"/>
</dbReference>
<evidence type="ECO:0000256" key="6">
    <source>
        <dbReference type="RuleBase" id="RU361187"/>
    </source>
</evidence>